<sequence>TRPLALKNLKAFQERQIKTQNKSTNIVKERIDIGKTNALNETLKDSYPRHKIKLVEDDSSLPHYSFNIH</sequence>
<name>A0A3M7PVI2_BRAPC</name>
<dbReference type="EMBL" id="REGN01008767">
    <property type="protein sequence ID" value="RNA02751.1"/>
    <property type="molecule type" value="Genomic_DNA"/>
</dbReference>
<dbReference type="Proteomes" id="UP000276133">
    <property type="component" value="Unassembled WGS sequence"/>
</dbReference>
<comment type="caution">
    <text evidence="1">The sequence shown here is derived from an EMBL/GenBank/DDBJ whole genome shotgun (WGS) entry which is preliminary data.</text>
</comment>
<accession>A0A3M7PVI2</accession>
<protein>
    <submittedName>
        <fullName evidence="1">Uncharacterized protein</fullName>
    </submittedName>
</protein>
<evidence type="ECO:0000313" key="2">
    <source>
        <dbReference type="Proteomes" id="UP000276133"/>
    </source>
</evidence>
<feature type="non-terminal residue" evidence="1">
    <location>
        <position position="1"/>
    </location>
</feature>
<dbReference type="AlphaFoldDB" id="A0A3M7PVI2"/>
<proteinExistence type="predicted"/>
<gene>
    <name evidence="1" type="ORF">BpHYR1_021502</name>
</gene>
<reference evidence="1 2" key="1">
    <citation type="journal article" date="2018" name="Sci. Rep.">
        <title>Genomic signatures of local adaptation to the degree of environmental predictability in rotifers.</title>
        <authorList>
            <person name="Franch-Gras L."/>
            <person name="Hahn C."/>
            <person name="Garcia-Roger E.M."/>
            <person name="Carmona M.J."/>
            <person name="Serra M."/>
            <person name="Gomez A."/>
        </authorList>
    </citation>
    <scope>NUCLEOTIDE SEQUENCE [LARGE SCALE GENOMIC DNA]</scope>
    <source>
        <strain evidence="1">HYR1</strain>
    </source>
</reference>
<keyword evidence="2" id="KW-1185">Reference proteome</keyword>
<evidence type="ECO:0000313" key="1">
    <source>
        <dbReference type="EMBL" id="RNA02751.1"/>
    </source>
</evidence>
<organism evidence="1 2">
    <name type="scientific">Brachionus plicatilis</name>
    <name type="common">Marine rotifer</name>
    <name type="synonym">Brachionus muelleri</name>
    <dbReference type="NCBI Taxonomy" id="10195"/>
    <lineage>
        <taxon>Eukaryota</taxon>
        <taxon>Metazoa</taxon>
        <taxon>Spiralia</taxon>
        <taxon>Gnathifera</taxon>
        <taxon>Rotifera</taxon>
        <taxon>Eurotatoria</taxon>
        <taxon>Monogononta</taxon>
        <taxon>Pseudotrocha</taxon>
        <taxon>Ploima</taxon>
        <taxon>Brachionidae</taxon>
        <taxon>Brachionus</taxon>
    </lineage>
</organism>